<proteinExistence type="inferred from homology"/>
<dbReference type="PANTHER" id="PTHR14741">
    <property type="entry name" value="S-ADENOSYLMETHIONINE-DEPENDENT METHYLTRANSFERASE RELATED"/>
    <property type="match status" value="1"/>
</dbReference>
<evidence type="ECO:0000256" key="5">
    <source>
        <dbReference type="ARBA" id="ARBA00048763"/>
    </source>
</evidence>
<sequence length="406" mass="42597">MMADPLETALVDDLGLPFFATMGGTTGKLAAMKAKLGKTSQRKRFALFDGLDAARVRAALDEGKVVAARCARAAAVEAWPPLAKTCAAKVGRRDLGASAHVALGSLVAMSGASCWCVGGFADQRDCQQAGAALVAESKRRSEAGVRTIYVVRPEPVCGADELKARADHLWASVPGNEHMRLDEEAAYSVSNEASAAKVAAVARRLGDYALVVDATACVGGNAIAFARAFPRVVAVEIDASKAAKLAHNVAHVRSTAPLGAVDVVVGDCLDELDRVPALDDAGAAALVFADPPWGGRHYKFANEADEVHLKGGGGGLEALVGLCARKRAVGHLLLKVPFNFNAASLAASRHVRRLDTVLLSSKVTLLVLHLEKGAPGPKATRKRERGPSGGREHKSKKKKKKKTRDD</sequence>
<comment type="catalytic activity">
    <reaction evidence="4">
        <text>a 5'-end (N(7)-methyl 5'-triphosphoguanosine)-ribonucleoside in snoRNA + S-adenosyl-L-methionine = a 5'-end (N(2),N(7)-dimethyl 5'-triphosphoguanosine)-ribonucleoside in snoRNA + S-adenosyl-L-homocysteine + H(+)</text>
        <dbReference type="Rhea" id="RHEA:78475"/>
        <dbReference type="Rhea" id="RHEA-COMP:19086"/>
        <dbReference type="Rhea" id="RHEA-COMP:19088"/>
        <dbReference type="ChEBI" id="CHEBI:15378"/>
        <dbReference type="ChEBI" id="CHEBI:57856"/>
        <dbReference type="ChEBI" id="CHEBI:59789"/>
        <dbReference type="ChEBI" id="CHEBI:156461"/>
        <dbReference type="ChEBI" id="CHEBI:172880"/>
    </reaction>
    <physiologicalReaction direction="left-to-right" evidence="4">
        <dbReference type="Rhea" id="RHEA:78476"/>
    </physiologicalReaction>
</comment>
<comment type="caution">
    <text evidence="9">The sequence shown here is derived from an EMBL/GenBank/DDBJ whole genome shotgun (WGS) entry which is preliminary data.</text>
</comment>
<gene>
    <name evidence="9" type="ORF">SO694_00091023</name>
</gene>
<feature type="region of interest" description="Disordered" evidence="8">
    <location>
        <begin position="374"/>
        <end position="406"/>
    </location>
</feature>
<evidence type="ECO:0000256" key="7">
    <source>
        <dbReference type="ARBA" id="ARBA00049790"/>
    </source>
</evidence>
<comment type="catalytic activity">
    <reaction evidence="3">
        <text>a 5'-end (N(2),N(7)-dimethyl 5'-triphosphoguanosine)-ribonucleoside in snoRNA + S-adenosyl-L-methionine = a 5'-end (N(2),N(2),N(7)-trimethyl 5'-triphosphoguanosine)-ribonucleoside in snoRNA + S-adenosyl-L-homocysteine + H(+)</text>
        <dbReference type="Rhea" id="RHEA:78507"/>
        <dbReference type="Rhea" id="RHEA-COMP:19088"/>
        <dbReference type="Rhea" id="RHEA-COMP:19090"/>
        <dbReference type="ChEBI" id="CHEBI:15378"/>
        <dbReference type="ChEBI" id="CHEBI:57856"/>
        <dbReference type="ChEBI" id="CHEBI:59789"/>
        <dbReference type="ChEBI" id="CHEBI:167623"/>
        <dbReference type="ChEBI" id="CHEBI:172880"/>
    </reaction>
    <physiologicalReaction direction="left-to-right" evidence="3">
        <dbReference type="Rhea" id="RHEA:78508"/>
    </physiologicalReaction>
</comment>
<dbReference type="GO" id="GO:0032259">
    <property type="term" value="P:methylation"/>
    <property type="evidence" value="ECO:0007669"/>
    <property type="project" value="UniProtKB-KW"/>
</dbReference>
<evidence type="ECO:0000256" key="6">
    <source>
        <dbReference type="ARBA" id="ARBA00049075"/>
    </source>
</evidence>
<keyword evidence="10" id="KW-1185">Reference proteome</keyword>
<comment type="similarity">
    <text evidence="2">Belongs to the methyltransferase superfamily. Trimethylguanosine synthase family.</text>
</comment>
<reference evidence="9 10" key="1">
    <citation type="submission" date="2024-03" db="EMBL/GenBank/DDBJ databases">
        <title>Aureococcus anophagefferens CCMP1851 and Kratosvirus quantuckense: Draft genome of a second virus-susceptible host strain in the model system.</title>
        <authorList>
            <person name="Chase E."/>
            <person name="Truchon A.R."/>
            <person name="Schepens W."/>
            <person name="Wilhelm S.W."/>
        </authorList>
    </citation>
    <scope>NUCLEOTIDE SEQUENCE [LARGE SCALE GENOMIC DNA]</scope>
    <source>
        <strain evidence="9 10">CCMP1851</strain>
    </source>
</reference>
<dbReference type="Proteomes" id="UP001363151">
    <property type="component" value="Unassembled WGS sequence"/>
</dbReference>
<evidence type="ECO:0000313" key="9">
    <source>
        <dbReference type="EMBL" id="KAK7237059.1"/>
    </source>
</evidence>
<evidence type="ECO:0000256" key="4">
    <source>
        <dbReference type="ARBA" id="ARBA00048740"/>
    </source>
</evidence>
<organism evidence="9 10">
    <name type="scientific">Aureococcus anophagefferens</name>
    <name type="common">Harmful bloom alga</name>
    <dbReference type="NCBI Taxonomy" id="44056"/>
    <lineage>
        <taxon>Eukaryota</taxon>
        <taxon>Sar</taxon>
        <taxon>Stramenopiles</taxon>
        <taxon>Ochrophyta</taxon>
        <taxon>Pelagophyceae</taxon>
        <taxon>Pelagomonadales</taxon>
        <taxon>Pelagomonadaceae</taxon>
        <taxon>Aureococcus</taxon>
    </lineage>
</organism>
<evidence type="ECO:0000256" key="8">
    <source>
        <dbReference type="SAM" id="MobiDB-lite"/>
    </source>
</evidence>
<dbReference type="InterPro" id="IPR019012">
    <property type="entry name" value="RNA_cap_Gua-N2-MeTrfase"/>
</dbReference>
<evidence type="ECO:0000256" key="3">
    <source>
        <dbReference type="ARBA" id="ARBA00047418"/>
    </source>
</evidence>
<evidence type="ECO:0000256" key="1">
    <source>
        <dbReference type="ARBA" id="ARBA00018517"/>
    </source>
</evidence>
<protein>
    <recommendedName>
        <fullName evidence="1">Trimethylguanosine synthase</fullName>
    </recommendedName>
    <alternativeName>
        <fullName evidence="7">Cap-specific guanine-N(2) methyltransferase</fullName>
    </alternativeName>
</protein>
<dbReference type="InterPro" id="IPR029063">
    <property type="entry name" value="SAM-dependent_MTases_sf"/>
</dbReference>
<comment type="catalytic activity">
    <reaction evidence="5">
        <text>a 5'-end (N(2),N(7)-dimethyl 5'-triphosphoguanosine)-ribonucleoside in snRNA + S-adenosyl-L-methionine = a 5'-end (N(2),N(2),N(7)-trimethyl 5'-triphosphoguanosine)-ribonucleoside in snRNA + S-adenosyl-L-homocysteine + H(+)</text>
        <dbReference type="Rhea" id="RHEA:78479"/>
        <dbReference type="Rhea" id="RHEA-COMP:19087"/>
        <dbReference type="Rhea" id="RHEA-COMP:19089"/>
        <dbReference type="ChEBI" id="CHEBI:15378"/>
        <dbReference type="ChEBI" id="CHEBI:57856"/>
        <dbReference type="ChEBI" id="CHEBI:59789"/>
        <dbReference type="ChEBI" id="CHEBI:167623"/>
        <dbReference type="ChEBI" id="CHEBI:172880"/>
    </reaction>
    <physiologicalReaction direction="left-to-right" evidence="5">
        <dbReference type="Rhea" id="RHEA:78480"/>
    </physiologicalReaction>
</comment>
<feature type="compositionally biased region" description="Basic residues" evidence="8">
    <location>
        <begin position="393"/>
        <end position="406"/>
    </location>
</feature>
<evidence type="ECO:0000256" key="2">
    <source>
        <dbReference type="ARBA" id="ARBA00025783"/>
    </source>
</evidence>
<name>A0ABR1FRZ0_AURAN</name>
<keyword evidence="9" id="KW-0489">Methyltransferase</keyword>
<dbReference type="Gene3D" id="3.40.50.150">
    <property type="entry name" value="Vaccinia Virus protein VP39"/>
    <property type="match status" value="1"/>
</dbReference>
<dbReference type="SUPFAM" id="SSF53335">
    <property type="entry name" value="S-adenosyl-L-methionine-dependent methyltransferases"/>
    <property type="match status" value="1"/>
</dbReference>
<dbReference type="Pfam" id="PF09445">
    <property type="entry name" value="Methyltransf_15"/>
    <property type="match status" value="1"/>
</dbReference>
<dbReference type="EMBL" id="JBBJCI010000255">
    <property type="protein sequence ID" value="KAK7237059.1"/>
    <property type="molecule type" value="Genomic_DNA"/>
</dbReference>
<keyword evidence="9" id="KW-0808">Transferase</keyword>
<evidence type="ECO:0000313" key="10">
    <source>
        <dbReference type="Proteomes" id="UP001363151"/>
    </source>
</evidence>
<accession>A0ABR1FRZ0</accession>
<dbReference type="GO" id="GO:0008168">
    <property type="term" value="F:methyltransferase activity"/>
    <property type="evidence" value="ECO:0007669"/>
    <property type="project" value="UniProtKB-KW"/>
</dbReference>
<comment type="catalytic activity">
    <reaction evidence="6">
        <text>a 5'-end (N(7)-methyl 5'-triphosphoguanosine)-ribonucleoside in snRNA + S-adenosyl-L-methionine = a 5'-end (N(2),N(7)-dimethyl 5'-triphosphoguanosine)-ribonucleoside in snRNA + S-adenosyl-L-homocysteine + H(+)</text>
        <dbReference type="Rhea" id="RHEA:78471"/>
        <dbReference type="Rhea" id="RHEA-COMP:19085"/>
        <dbReference type="Rhea" id="RHEA-COMP:19087"/>
        <dbReference type="ChEBI" id="CHEBI:15378"/>
        <dbReference type="ChEBI" id="CHEBI:57856"/>
        <dbReference type="ChEBI" id="CHEBI:59789"/>
        <dbReference type="ChEBI" id="CHEBI:156461"/>
        <dbReference type="ChEBI" id="CHEBI:172880"/>
    </reaction>
    <physiologicalReaction direction="left-to-right" evidence="6">
        <dbReference type="Rhea" id="RHEA:78472"/>
    </physiologicalReaction>
</comment>
<dbReference type="PANTHER" id="PTHR14741:SF32">
    <property type="entry name" value="TRIMETHYLGUANOSINE SYNTHASE"/>
    <property type="match status" value="1"/>
</dbReference>